<dbReference type="HAMAP" id="MF_00203">
    <property type="entry name" value="UvrC"/>
    <property type="match status" value="1"/>
</dbReference>
<evidence type="ECO:0000259" key="8">
    <source>
        <dbReference type="PROSITE" id="PS50165"/>
    </source>
</evidence>
<dbReference type="CDD" id="cd10434">
    <property type="entry name" value="GIY-YIG_UvrC_Cho"/>
    <property type="match status" value="1"/>
</dbReference>
<dbReference type="FunFam" id="3.40.1440.10:FF:000001">
    <property type="entry name" value="UvrABC system protein C"/>
    <property type="match status" value="1"/>
</dbReference>
<dbReference type="PROSITE" id="PS50151">
    <property type="entry name" value="UVR"/>
    <property type="match status" value="1"/>
</dbReference>
<evidence type="ECO:0000256" key="1">
    <source>
        <dbReference type="ARBA" id="ARBA00022490"/>
    </source>
</evidence>
<dbReference type="InterPro" id="IPR000305">
    <property type="entry name" value="GIY-YIG_endonuc"/>
</dbReference>
<dbReference type="GO" id="GO:0009381">
    <property type="term" value="F:excinuclease ABC activity"/>
    <property type="evidence" value="ECO:0007669"/>
    <property type="project" value="InterPro"/>
</dbReference>
<protein>
    <recommendedName>
        <fullName evidence="10">GIY-YIG domain-containing protein</fullName>
    </recommendedName>
</protein>
<dbReference type="Gene3D" id="1.10.150.20">
    <property type="entry name" value="5' to 3' exonuclease, C-terminal subdomain"/>
    <property type="match status" value="1"/>
</dbReference>
<dbReference type="Pfam" id="PF02151">
    <property type="entry name" value="UVR"/>
    <property type="match status" value="1"/>
</dbReference>
<dbReference type="InterPro" id="IPR035901">
    <property type="entry name" value="GIY-YIG_endonuc_sf"/>
</dbReference>
<dbReference type="InterPro" id="IPR004791">
    <property type="entry name" value="UvrC"/>
</dbReference>
<evidence type="ECO:0000256" key="4">
    <source>
        <dbReference type="ARBA" id="ARBA00022881"/>
    </source>
</evidence>
<evidence type="ECO:0000256" key="5">
    <source>
        <dbReference type="ARBA" id="ARBA00023204"/>
    </source>
</evidence>
<dbReference type="SUPFAM" id="SSF47781">
    <property type="entry name" value="RuvA domain 2-like"/>
    <property type="match status" value="1"/>
</dbReference>
<dbReference type="InterPro" id="IPR001943">
    <property type="entry name" value="UVR_dom"/>
</dbReference>
<proteinExistence type="inferred from homology"/>
<dbReference type="InterPro" id="IPR050066">
    <property type="entry name" value="UvrABC_protein_C"/>
</dbReference>
<dbReference type="SUPFAM" id="SSF46600">
    <property type="entry name" value="C-terminal UvrC-binding domain of UvrB"/>
    <property type="match status" value="1"/>
</dbReference>
<accession>A0A381XS70</accession>
<dbReference type="Gene3D" id="3.30.420.340">
    <property type="entry name" value="UvrC, RNAse H endonuclease domain"/>
    <property type="match status" value="1"/>
</dbReference>
<evidence type="ECO:0000256" key="2">
    <source>
        <dbReference type="ARBA" id="ARBA00022763"/>
    </source>
</evidence>
<dbReference type="PANTHER" id="PTHR30562:SF1">
    <property type="entry name" value="UVRABC SYSTEM PROTEIN C"/>
    <property type="match status" value="1"/>
</dbReference>
<dbReference type="InterPro" id="IPR047296">
    <property type="entry name" value="GIY-YIG_UvrC_Cho"/>
</dbReference>
<evidence type="ECO:0000259" key="6">
    <source>
        <dbReference type="PROSITE" id="PS50151"/>
    </source>
</evidence>
<dbReference type="PANTHER" id="PTHR30562">
    <property type="entry name" value="UVRC/OXIDOREDUCTASE"/>
    <property type="match status" value="1"/>
</dbReference>
<dbReference type="InterPro" id="IPR038476">
    <property type="entry name" value="UvrC_RNase_H_dom_sf"/>
</dbReference>
<dbReference type="Pfam" id="PF01541">
    <property type="entry name" value="GIY-YIG"/>
    <property type="match status" value="1"/>
</dbReference>
<sequence length="589" mass="68395">MINAKDQVLYVGKAKNIQNRLKSYLNHNNLSNRINRLIAQVNRIDVVITETEKEALLLEANLIKKLKPQFNILLRDDKSFPYIFINYEHESPQISKHRGKQKSTGKYYGPFATISSLDHTLKILQKVFLLRSCENTIFENRSKPCLLYQIERCSGPCVDYTISKEDYLDSVKSAESFLSGKHSNLQKELSSKMNIESKKLNYEKAGSYRDKIVALTQIQSQQNINLQDIKNTDVISISRQRNKSCVQVFIYRSGQNWGNKSYFPKHSEEEDTSEILERFIVDFYTKYTPPNNVLINQKLRDQKLITNSLYSIYGFKTNFTIPKKGKKLDIMNYANKNSDLSLKNHIMQTMSNKKTLQTLKDELNMRKNIKKIEAFDNSHLFGKNAVGAMIVYSGEGFDKKAYRKFNINQNEVKLSDDYGMMSHVLNRRFSNEAIKDHKKHNNLPELILIDGGKGHYDLTRKILKDEKLDNIEVLSIYKGEGRKDSLDQIIYKNRRGYLKKNSSSFFFIQRLRDESHRFALGAHKARRKKDIKNSELEPISGLGRSRRKLLLNHFGSIKNIKNASSQDLIKAKGISKLLSEKIYDYFNNQ</sequence>
<reference evidence="9" key="1">
    <citation type="submission" date="2018-05" db="EMBL/GenBank/DDBJ databases">
        <authorList>
            <person name="Lanie J.A."/>
            <person name="Ng W.-L."/>
            <person name="Kazmierczak K.M."/>
            <person name="Andrzejewski T.M."/>
            <person name="Davidsen T.M."/>
            <person name="Wayne K.J."/>
            <person name="Tettelin H."/>
            <person name="Glass J.I."/>
            <person name="Rusch D."/>
            <person name="Podicherti R."/>
            <person name="Tsui H.-C.T."/>
            <person name="Winkler M.E."/>
        </authorList>
    </citation>
    <scope>NUCLEOTIDE SEQUENCE</scope>
</reference>
<dbReference type="AlphaFoldDB" id="A0A381XS70"/>
<keyword evidence="3" id="KW-0228">DNA excision</keyword>
<dbReference type="GO" id="GO:0009380">
    <property type="term" value="C:excinuclease repair complex"/>
    <property type="evidence" value="ECO:0007669"/>
    <property type="project" value="InterPro"/>
</dbReference>
<dbReference type="EMBL" id="UINC01016181">
    <property type="protein sequence ID" value="SVA67568.1"/>
    <property type="molecule type" value="Genomic_DNA"/>
</dbReference>
<evidence type="ECO:0000259" key="7">
    <source>
        <dbReference type="PROSITE" id="PS50164"/>
    </source>
</evidence>
<organism evidence="9">
    <name type="scientific">marine metagenome</name>
    <dbReference type="NCBI Taxonomy" id="408172"/>
    <lineage>
        <taxon>unclassified sequences</taxon>
        <taxon>metagenomes</taxon>
        <taxon>ecological metagenomes</taxon>
    </lineage>
</organism>
<feature type="domain" description="UVR" evidence="6">
    <location>
        <begin position="183"/>
        <end position="218"/>
    </location>
</feature>
<dbReference type="SMART" id="SM00465">
    <property type="entry name" value="GIYc"/>
    <property type="match status" value="1"/>
</dbReference>
<keyword evidence="2" id="KW-0227">DNA damage</keyword>
<dbReference type="NCBIfam" id="TIGR00194">
    <property type="entry name" value="uvrC"/>
    <property type="match status" value="1"/>
</dbReference>
<evidence type="ECO:0000256" key="3">
    <source>
        <dbReference type="ARBA" id="ARBA00022769"/>
    </source>
</evidence>
<dbReference type="PROSITE" id="PS50164">
    <property type="entry name" value="GIY_YIG"/>
    <property type="match status" value="1"/>
</dbReference>
<gene>
    <name evidence="9" type="ORF">METZ01_LOCUS120422</name>
</gene>
<dbReference type="Pfam" id="PF08459">
    <property type="entry name" value="UvrC_RNaseH_dom"/>
    <property type="match status" value="1"/>
</dbReference>
<feature type="domain" description="UvrC family homology region profile" evidence="8">
    <location>
        <begin position="234"/>
        <end position="463"/>
    </location>
</feature>
<dbReference type="InterPro" id="IPR036876">
    <property type="entry name" value="UVR_dom_sf"/>
</dbReference>
<dbReference type="Gene3D" id="3.40.1440.10">
    <property type="entry name" value="GIY-YIG endonuclease"/>
    <property type="match status" value="1"/>
</dbReference>
<feature type="domain" description="GIY-YIG" evidence="7">
    <location>
        <begin position="1"/>
        <end position="72"/>
    </location>
</feature>
<dbReference type="Pfam" id="PF22920">
    <property type="entry name" value="UvrC_RNaseH"/>
    <property type="match status" value="1"/>
</dbReference>
<evidence type="ECO:0000313" key="9">
    <source>
        <dbReference type="EMBL" id="SVA67568.1"/>
    </source>
</evidence>
<evidence type="ECO:0008006" key="10">
    <source>
        <dbReference type="Google" id="ProtNLM"/>
    </source>
</evidence>
<dbReference type="PROSITE" id="PS50165">
    <property type="entry name" value="UVRC"/>
    <property type="match status" value="1"/>
</dbReference>
<dbReference type="GO" id="GO:0006289">
    <property type="term" value="P:nucleotide-excision repair"/>
    <property type="evidence" value="ECO:0007669"/>
    <property type="project" value="InterPro"/>
</dbReference>
<keyword evidence="4" id="KW-0267">Excision nuclease</keyword>
<keyword evidence="1" id="KW-0963">Cytoplasm</keyword>
<name>A0A381XS70_9ZZZZ</name>
<dbReference type="InterPro" id="IPR010994">
    <property type="entry name" value="RuvA_2-like"/>
</dbReference>
<dbReference type="SUPFAM" id="SSF82771">
    <property type="entry name" value="GIY-YIG endonuclease"/>
    <property type="match status" value="1"/>
</dbReference>
<keyword evidence="5" id="KW-0234">DNA repair</keyword>
<dbReference type="InterPro" id="IPR001162">
    <property type="entry name" value="UvrC_RNase_H_dom"/>
</dbReference>